<dbReference type="EMBL" id="JALHAT010000012">
    <property type="protein sequence ID" value="MCJ1960908.1"/>
    <property type="molecule type" value="Genomic_DNA"/>
</dbReference>
<accession>A0ABT0ACH5</accession>
<dbReference type="InterPro" id="IPR038765">
    <property type="entry name" value="Papain-like_cys_pep_sf"/>
</dbReference>
<dbReference type="Pfam" id="PF05257">
    <property type="entry name" value="CHAP"/>
    <property type="match status" value="1"/>
</dbReference>
<dbReference type="Gene3D" id="3.90.1720.10">
    <property type="entry name" value="endopeptidase domain like (from Nostoc punctiforme)"/>
    <property type="match status" value="1"/>
</dbReference>
<organism evidence="2 3">
    <name type="scientific">Novosphingobium mangrovi</name>
    <name type="common">ex Hu et al. 2023</name>
    <dbReference type="NCBI Taxonomy" id="2930094"/>
    <lineage>
        <taxon>Bacteria</taxon>
        <taxon>Pseudomonadati</taxon>
        <taxon>Pseudomonadota</taxon>
        <taxon>Alphaproteobacteria</taxon>
        <taxon>Sphingomonadales</taxon>
        <taxon>Sphingomonadaceae</taxon>
        <taxon>Novosphingobium</taxon>
    </lineage>
</organism>
<dbReference type="Proteomes" id="UP001162802">
    <property type="component" value="Unassembled WGS sequence"/>
</dbReference>
<evidence type="ECO:0000313" key="2">
    <source>
        <dbReference type="EMBL" id="MCJ1960908.1"/>
    </source>
</evidence>
<dbReference type="SUPFAM" id="SSF54001">
    <property type="entry name" value="Cysteine proteinases"/>
    <property type="match status" value="1"/>
</dbReference>
<evidence type="ECO:0000313" key="3">
    <source>
        <dbReference type="Proteomes" id="UP001162802"/>
    </source>
</evidence>
<dbReference type="PROSITE" id="PS50911">
    <property type="entry name" value="CHAP"/>
    <property type="match status" value="1"/>
</dbReference>
<dbReference type="RefSeq" id="WP_243799469.1">
    <property type="nucleotide sequence ID" value="NZ_JALHAT010000012.1"/>
</dbReference>
<evidence type="ECO:0000259" key="1">
    <source>
        <dbReference type="PROSITE" id="PS50911"/>
    </source>
</evidence>
<name>A0ABT0ACH5_9SPHN</name>
<feature type="domain" description="Peptidase C51" evidence="1">
    <location>
        <begin position="29"/>
        <end position="150"/>
    </location>
</feature>
<sequence>MKFLTGALRRTFSLAPRKAGANNVSGRLAQAVSALLATALALTALPASAHVLQCVPYARAQSGISIHGNARTWWKQAAGTYARGAEPEVGAVMAMAPSHAMPYGHVAVVSKIVDTRHVLLNHANWSRPGMIERGVLAEDVSDAGDWSEVRVWFAPIGALGSRHNPVYGFIYPEAPDAEAAPTLELAEADTATRVASAAM</sequence>
<gene>
    <name evidence="2" type="ORF">MTR65_09475</name>
</gene>
<comment type="caution">
    <text evidence="2">The sequence shown here is derived from an EMBL/GenBank/DDBJ whole genome shotgun (WGS) entry which is preliminary data.</text>
</comment>
<reference evidence="2" key="1">
    <citation type="submission" date="2022-03" db="EMBL/GenBank/DDBJ databases">
        <title>Identification of a novel bacterium isolated from mangrove sediments.</title>
        <authorList>
            <person name="Pan X."/>
        </authorList>
    </citation>
    <scope>NUCLEOTIDE SEQUENCE</scope>
    <source>
        <strain evidence="2">B2637</strain>
    </source>
</reference>
<dbReference type="InterPro" id="IPR007921">
    <property type="entry name" value="CHAP_dom"/>
</dbReference>
<protein>
    <submittedName>
        <fullName evidence="2">CHAP domain-containing protein</fullName>
    </submittedName>
</protein>
<keyword evidence="3" id="KW-1185">Reference proteome</keyword>
<proteinExistence type="predicted"/>